<dbReference type="GeneID" id="92014354"/>
<sequence>MASSNSPDPRTNSQPAPNPMILDTHSEANHTNGLGGDFGGAGTQPKIHGGTLHNLSLRMKPGPAAPPPAQQENEVLQTVKAIAVQLAELRTDVNANTMELRAIRTQIDTTKQELNKHVKMAEDRLRDNIKERTQIVHNHVSRLYNRKLESEYDTLAPLLSEFDHEKIPDFPVNYVVIRTELDLEELYDKLCDNSDHYYPADDYDFIMRIIETLGVPADNNGWIETPSETSSD</sequence>
<gene>
    <name evidence="2" type="ORF">SLS55_010269</name>
</gene>
<feature type="compositionally biased region" description="Polar residues" evidence="1">
    <location>
        <begin position="1"/>
        <end position="15"/>
    </location>
</feature>
<proteinExistence type="predicted"/>
<name>A0ABR3BYC5_9PEZI</name>
<dbReference type="Proteomes" id="UP001430584">
    <property type="component" value="Unassembled WGS sequence"/>
</dbReference>
<accession>A0ABR3BYC5</accession>
<evidence type="ECO:0000256" key="1">
    <source>
        <dbReference type="SAM" id="MobiDB-lite"/>
    </source>
</evidence>
<protein>
    <submittedName>
        <fullName evidence="2">Uncharacterized protein</fullName>
    </submittedName>
</protein>
<organism evidence="2 3">
    <name type="scientific">Diplodia seriata</name>
    <dbReference type="NCBI Taxonomy" id="420778"/>
    <lineage>
        <taxon>Eukaryota</taxon>
        <taxon>Fungi</taxon>
        <taxon>Dikarya</taxon>
        <taxon>Ascomycota</taxon>
        <taxon>Pezizomycotina</taxon>
        <taxon>Dothideomycetes</taxon>
        <taxon>Dothideomycetes incertae sedis</taxon>
        <taxon>Botryosphaeriales</taxon>
        <taxon>Botryosphaeriaceae</taxon>
        <taxon>Diplodia</taxon>
    </lineage>
</organism>
<feature type="compositionally biased region" description="Gly residues" evidence="1">
    <location>
        <begin position="33"/>
        <end position="42"/>
    </location>
</feature>
<dbReference type="EMBL" id="JAJVCZ030000012">
    <property type="protein sequence ID" value="KAL0253297.1"/>
    <property type="molecule type" value="Genomic_DNA"/>
</dbReference>
<evidence type="ECO:0000313" key="3">
    <source>
        <dbReference type="Proteomes" id="UP001430584"/>
    </source>
</evidence>
<dbReference type="RefSeq" id="XP_066627941.1">
    <property type="nucleotide sequence ID" value="XM_066781658.1"/>
</dbReference>
<keyword evidence="3" id="KW-1185">Reference proteome</keyword>
<reference evidence="2 3" key="1">
    <citation type="submission" date="2024-02" db="EMBL/GenBank/DDBJ databases">
        <title>De novo assembly and annotation of 12 fungi associated with fruit tree decline syndrome in Ontario, Canada.</title>
        <authorList>
            <person name="Sulman M."/>
            <person name="Ellouze W."/>
            <person name="Ilyukhin E."/>
        </authorList>
    </citation>
    <scope>NUCLEOTIDE SEQUENCE [LARGE SCALE GENOMIC DNA]</scope>
    <source>
        <strain evidence="2 3">FDS-637</strain>
    </source>
</reference>
<comment type="caution">
    <text evidence="2">The sequence shown here is derived from an EMBL/GenBank/DDBJ whole genome shotgun (WGS) entry which is preliminary data.</text>
</comment>
<feature type="region of interest" description="Disordered" evidence="1">
    <location>
        <begin position="1"/>
        <end position="70"/>
    </location>
</feature>
<evidence type="ECO:0000313" key="2">
    <source>
        <dbReference type="EMBL" id="KAL0253297.1"/>
    </source>
</evidence>